<gene>
    <name evidence="2" type="primary">Dpse\GA32319</name>
    <name evidence="2" type="ORF">Dpse_GA32319</name>
</gene>
<feature type="region of interest" description="Disordered" evidence="1">
    <location>
        <begin position="1"/>
        <end position="77"/>
    </location>
</feature>
<dbReference type="AlphaFoldDB" id="A0A0R3P2Q0"/>
<feature type="compositionally biased region" description="Basic residues" evidence="1">
    <location>
        <begin position="26"/>
        <end position="35"/>
    </location>
</feature>
<sequence>MRQLPGRPHQRLQPLHSQPQQQRQRGPGRQHRQQLQHRDQHPQPLAEGRQYQRVQPIPNRAPTPRQPQLQQQPGAQCDGSCAHKLLQARDESTGGVPPLRTTTAAAASTQPSPRPTANTHHCAAVISDSETDMDCEAIDDDDDDEWTDHDPFDALDGTRKHAVGRLPLMCPIADPETATATKKKTSIQTTKKDWQNTRNPHLPGNHQTELTNKKLPRHDHGRDVTPL</sequence>
<evidence type="ECO:0000256" key="1">
    <source>
        <dbReference type="SAM" id="MobiDB-lite"/>
    </source>
</evidence>
<feature type="region of interest" description="Disordered" evidence="1">
    <location>
        <begin position="89"/>
        <end position="119"/>
    </location>
</feature>
<dbReference type="Bgee" id="FBgn0272726">
    <property type="expression patterns" value="Expressed in reproductive system and 2 other cell types or tissues"/>
</dbReference>
<reference evidence="2" key="1">
    <citation type="journal article" date="2005" name="Genome Res.">
        <title>Comparative genome sequencing of Drosophila pseudoobscura: chromosomal, gene, and cis-element evolution.</title>
        <authorList>
            <person name="Richards S."/>
            <person name="Liu Y."/>
            <person name="Bettencourt B.R."/>
            <person name="Hradecky P."/>
            <person name="Letovsky S."/>
            <person name="Nielsen R."/>
            <person name="Thornton K."/>
            <person name="Hubisz M.J."/>
            <person name="Chen R."/>
            <person name="Meisel R.P."/>
            <person name="Couronne O."/>
            <person name="Hua S."/>
            <person name="Smith M.A."/>
            <person name="Zhang P."/>
            <person name="Liu J."/>
            <person name="Bussemaker H.J."/>
            <person name="van Batenburg M.F."/>
            <person name="Howells S.L."/>
            <person name="Scherer S.E."/>
            <person name="Sodergren E."/>
            <person name="Matthews B.B."/>
            <person name="Crosby M.A."/>
            <person name="Schroeder A.J."/>
            <person name="Ortiz-Barrientos D."/>
            <person name="Rives C.M."/>
            <person name="Metzker M.L."/>
            <person name="Muzny D.M."/>
            <person name="Scott G."/>
            <person name="Steffen D."/>
            <person name="Wheeler D.A."/>
            <person name="Worley K.C."/>
            <person name="Havlak P."/>
            <person name="Durbin K.J."/>
            <person name="Egan A."/>
            <person name="Gill R."/>
            <person name="Hume J."/>
            <person name="Morgan M.B."/>
            <person name="Miner G."/>
            <person name="Hamilton C."/>
            <person name="Huang Y."/>
            <person name="Waldron L."/>
            <person name="Verduzco D."/>
            <person name="Clerc-Blankenburg K.P."/>
            <person name="Dubchak I."/>
            <person name="Noor M.A."/>
            <person name="Anderson W."/>
            <person name="White K.P."/>
            <person name="Clark A.G."/>
            <person name="Schaeffer S.W."/>
            <person name="Gelbart W."/>
            <person name="Weinstock G.M."/>
            <person name="Gibbs R.A."/>
        </authorList>
    </citation>
    <scope>NUCLEOTIDE SEQUENCE [LARGE SCALE GENOMIC DNA]</scope>
    <source>
        <strain evidence="2">MV2-25</strain>
    </source>
</reference>
<feature type="compositionally biased region" description="Basic and acidic residues" evidence="1">
    <location>
        <begin position="218"/>
        <end position="227"/>
    </location>
</feature>
<reference evidence="2" key="3">
    <citation type="journal article" date="2012" name="PLoS ONE">
        <title>Mind the gap: upgrading genomes with Pacific Biosciences RS long-read sequencing technology.</title>
        <authorList>
            <person name="English A.C."/>
            <person name="Richards S."/>
            <person name="Han Y."/>
            <person name="Wang M."/>
            <person name="Vee V."/>
            <person name="Qu J."/>
            <person name="Qin X."/>
            <person name="Muzny D.M."/>
            <person name="Reid J.G."/>
            <person name="Worley K.C."/>
            <person name="Gibbs R.A."/>
        </authorList>
    </citation>
    <scope>NUCLEOTIDE SEQUENCE</scope>
    <source>
        <strain evidence="2">MV2-25</strain>
    </source>
</reference>
<feature type="region of interest" description="Disordered" evidence="1">
    <location>
        <begin position="174"/>
        <end position="227"/>
    </location>
</feature>
<dbReference type="EMBL" id="CH475423">
    <property type="protein sequence ID" value="KRT05539.1"/>
    <property type="molecule type" value="Genomic_DNA"/>
</dbReference>
<organism evidence="2">
    <name type="scientific">Drosophila pseudoobscura pseudoobscura</name>
    <name type="common">Fruit fly</name>
    <dbReference type="NCBI Taxonomy" id="46245"/>
    <lineage>
        <taxon>Eukaryota</taxon>
        <taxon>Metazoa</taxon>
        <taxon>Ecdysozoa</taxon>
        <taxon>Arthropoda</taxon>
        <taxon>Hexapoda</taxon>
        <taxon>Insecta</taxon>
        <taxon>Pterygota</taxon>
        <taxon>Neoptera</taxon>
        <taxon>Endopterygota</taxon>
        <taxon>Diptera</taxon>
        <taxon>Brachycera</taxon>
        <taxon>Muscomorpha</taxon>
        <taxon>Ephydroidea</taxon>
        <taxon>Drosophilidae</taxon>
        <taxon>Drosophila</taxon>
        <taxon>Sophophora</taxon>
    </lineage>
</organism>
<reference evidence="2" key="2">
    <citation type="journal article" date="2007" name="Nature">
        <title>Evolution of genes and genomes on the Drosophila phylogeny.</title>
        <authorList>
            <consortium name="Drosophila 12 Genomes Consortium"/>
            <person name="Clark A.G."/>
            <person name="Eisen M.B."/>
            <person name="Smith D.R."/>
            <person name="Bergman C.M."/>
            <person name="Oliver B."/>
            <person name="Markow T.A."/>
            <person name="Kaufman T.C."/>
            <person name="Kellis M."/>
            <person name="Gelbart W."/>
            <person name="Iyer V.N."/>
            <person name="Pollard D.A."/>
            <person name="Sackton T.B."/>
            <person name="Larracuente A.M."/>
            <person name="Singh N.D."/>
            <person name="Abad J.P."/>
            <person name="Abt D.N."/>
            <person name="Adryan B."/>
            <person name="Aguade M."/>
            <person name="Akashi H."/>
            <person name="Anderson W.W."/>
            <person name="Aquadro C.F."/>
            <person name="Ardell D.H."/>
            <person name="Arguello R."/>
            <person name="Artieri C.G."/>
            <person name="Barbash D.A."/>
            <person name="Barker D."/>
            <person name="Barsanti P."/>
            <person name="Batterham P."/>
            <person name="Batzoglou S."/>
            <person name="Begun D."/>
            <person name="Bhutkar A."/>
            <person name="Blanco E."/>
            <person name="Bosak S.A."/>
            <person name="Bradley R.K."/>
            <person name="Brand A.D."/>
            <person name="Brent M.R."/>
            <person name="Brooks A.N."/>
            <person name="Brown R.H."/>
            <person name="Butlin R.K."/>
            <person name="Caggese C."/>
            <person name="Calvi B.R."/>
            <person name="Bernardo de Carvalho A."/>
            <person name="Caspi A."/>
            <person name="Castrezana S."/>
            <person name="Celniker S.E."/>
            <person name="Chang J.L."/>
            <person name="Chapple C."/>
            <person name="Chatterji S."/>
            <person name="Chinwalla A."/>
            <person name="Civetta A."/>
            <person name="Clifton S.W."/>
            <person name="Comeron J.M."/>
            <person name="Costello J.C."/>
            <person name="Coyne J.A."/>
            <person name="Daub J."/>
            <person name="David R.G."/>
            <person name="Delcher A.L."/>
            <person name="Delehaunty K."/>
            <person name="Do C.B."/>
            <person name="Ebling H."/>
            <person name="Edwards K."/>
            <person name="Eickbush T."/>
            <person name="Evans J.D."/>
            <person name="Filipski A."/>
            <person name="Findeiss S."/>
            <person name="Freyhult E."/>
            <person name="Fulton L."/>
            <person name="Fulton R."/>
            <person name="Garcia A.C."/>
            <person name="Gardiner A."/>
            <person name="Garfield D.A."/>
            <person name="Garvin B.E."/>
            <person name="Gibson G."/>
            <person name="Gilbert D."/>
            <person name="Gnerre S."/>
            <person name="Godfrey J."/>
            <person name="Good R."/>
            <person name="Gotea V."/>
            <person name="Gravely B."/>
            <person name="Greenberg A.J."/>
            <person name="Griffiths-Jones S."/>
            <person name="Gross S."/>
            <person name="Guigo R."/>
            <person name="Gustafson E.A."/>
            <person name="Haerty W."/>
            <person name="Hahn M.W."/>
            <person name="Halligan D.L."/>
            <person name="Halpern A.L."/>
            <person name="Halter G.M."/>
            <person name="Han M.V."/>
            <person name="Heger A."/>
            <person name="Hillier L."/>
            <person name="Hinrichs A.S."/>
            <person name="Holmes I."/>
            <person name="Hoskins R.A."/>
            <person name="Hubisz M.J."/>
            <person name="Hultmark D."/>
            <person name="Huntley M.A."/>
            <person name="Jaffe D.B."/>
            <person name="Jagadeeshan S."/>
            <person name="Jeck W.R."/>
            <person name="Johnson J."/>
            <person name="Jones C.D."/>
            <person name="Jordan W.C."/>
            <person name="Karpen G.H."/>
            <person name="Kataoka E."/>
            <person name="Keightley P.D."/>
            <person name="Kheradpour P."/>
            <person name="Kirkness E.F."/>
            <person name="Koerich L.B."/>
            <person name="Kristiansen K."/>
            <person name="Kudrna D."/>
            <person name="Kulathinal R.J."/>
            <person name="Kumar S."/>
            <person name="Kwok R."/>
            <person name="Lander E."/>
            <person name="Langley C.H."/>
            <person name="Lapoint R."/>
            <person name="Lazzaro B.P."/>
            <person name="Lee S.J."/>
            <person name="Levesque L."/>
            <person name="Li R."/>
            <person name="Lin C.F."/>
            <person name="Lin M.F."/>
            <person name="Lindblad-Toh K."/>
            <person name="Llopart A."/>
            <person name="Long M."/>
            <person name="Low L."/>
            <person name="Lozovsky E."/>
            <person name="Lu J."/>
            <person name="Luo M."/>
            <person name="Machado C.A."/>
            <person name="Makalowski W."/>
            <person name="Marzo M."/>
            <person name="Matsuda M."/>
            <person name="Matzkin L."/>
            <person name="McAllister B."/>
            <person name="McBride C.S."/>
            <person name="McKernan B."/>
            <person name="McKernan K."/>
            <person name="Mendez-Lago M."/>
            <person name="Minx P."/>
            <person name="Mollenhauer M.U."/>
            <person name="Montooth K."/>
            <person name="Mount S.M."/>
            <person name="Mu X."/>
            <person name="Myers E."/>
            <person name="Negre B."/>
            <person name="Newfeld S."/>
            <person name="Nielsen R."/>
            <person name="Noor M.A."/>
            <person name="O'Grady P."/>
            <person name="Pachter L."/>
            <person name="Papaceit M."/>
            <person name="Parisi M.J."/>
            <person name="Parisi M."/>
            <person name="Parts L."/>
            <person name="Pedersen J.S."/>
            <person name="Pesole G."/>
            <person name="Phillippy A.M."/>
            <person name="Ponting C.P."/>
            <person name="Pop M."/>
            <person name="Porcelli D."/>
            <person name="Powell J.R."/>
            <person name="Prohaska S."/>
            <person name="Pruitt K."/>
            <person name="Puig M."/>
            <person name="Quesneville H."/>
            <person name="Ram K.R."/>
            <person name="Rand D."/>
            <person name="Rasmussen M.D."/>
            <person name="Reed L.K."/>
            <person name="Reenan R."/>
            <person name="Reily A."/>
            <person name="Remington K.A."/>
            <person name="Rieger T.T."/>
            <person name="Ritchie M.G."/>
            <person name="Robin C."/>
            <person name="Rogers Y.H."/>
            <person name="Rohde C."/>
            <person name="Rozas J."/>
            <person name="Rubenfield M.J."/>
            <person name="Ruiz A."/>
            <person name="Russo S."/>
            <person name="Salzberg S.L."/>
            <person name="Sanchez-Gracia A."/>
            <person name="Saranga D.J."/>
            <person name="Sato H."/>
            <person name="Schaeffer S.W."/>
            <person name="Schatz M.C."/>
            <person name="Schlenke T."/>
            <person name="Schwartz R."/>
            <person name="Segarra C."/>
            <person name="Singh R.S."/>
            <person name="Sirot L."/>
            <person name="Sirota M."/>
            <person name="Sisneros N.B."/>
            <person name="Smith C.D."/>
            <person name="Smith T.F."/>
            <person name="Spieth J."/>
            <person name="Stage D.E."/>
            <person name="Stark A."/>
            <person name="Stephan W."/>
            <person name="Strausberg R.L."/>
            <person name="Strempel S."/>
            <person name="Sturgill D."/>
            <person name="Sutton G."/>
            <person name="Sutton G.G."/>
            <person name="Tao W."/>
            <person name="Teichmann S."/>
            <person name="Tobari Y.N."/>
            <person name="Tomimura Y."/>
            <person name="Tsolas J.M."/>
            <person name="Valente V.L."/>
            <person name="Venter E."/>
            <person name="Venter J.C."/>
            <person name="Vicario S."/>
            <person name="Vieira F.G."/>
            <person name="Vilella A.J."/>
            <person name="Villasante A."/>
            <person name="Walenz B."/>
            <person name="Wang J."/>
            <person name="Wasserman M."/>
            <person name="Watts T."/>
            <person name="Wilson D."/>
            <person name="Wilson R.K."/>
            <person name="Wing R.A."/>
            <person name="Wolfner M.F."/>
            <person name="Wong A."/>
            <person name="Wong G.K."/>
            <person name="Wu C.I."/>
            <person name="Wu G."/>
            <person name="Yamamoto D."/>
            <person name="Yang H.P."/>
            <person name="Yang S.P."/>
            <person name="Yorke J.A."/>
            <person name="Yoshida K."/>
            <person name="Zdobnov E."/>
            <person name="Zhang P."/>
            <person name="Zhang Y."/>
            <person name="Zimin A.V."/>
            <person name="Baldwin J."/>
            <person name="Abdouelleil A."/>
            <person name="Abdulkadir J."/>
            <person name="Abebe A."/>
            <person name="Abera B."/>
            <person name="Abreu J."/>
            <person name="Acer S.C."/>
            <person name="Aftuck L."/>
            <person name="Alexander A."/>
            <person name="An P."/>
            <person name="Anderson E."/>
            <person name="Anderson S."/>
            <person name="Arachi H."/>
            <person name="Azer M."/>
            <person name="Bachantsang P."/>
            <person name="Barry A."/>
            <person name="Bayul T."/>
            <person name="Berlin A."/>
            <person name="Bessette D."/>
            <person name="Bloom T."/>
            <person name="Blye J."/>
            <person name="Boguslavskiy L."/>
            <person name="Bonnet C."/>
            <person name="Boukhgalter B."/>
            <person name="Bourzgui I."/>
            <person name="Brown A."/>
            <person name="Cahill P."/>
            <person name="Channer S."/>
            <person name="Cheshatsang Y."/>
            <person name="Chuda L."/>
            <person name="Citroen M."/>
            <person name="Collymore A."/>
            <person name="Cooke P."/>
            <person name="Costello M."/>
            <person name="D'Aco K."/>
            <person name="Daza R."/>
            <person name="De Haan G."/>
            <person name="DeGray S."/>
            <person name="DeMaso C."/>
            <person name="Dhargay N."/>
            <person name="Dooley K."/>
            <person name="Dooley E."/>
            <person name="Doricent M."/>
            <person name="Dorje P."/>
            <person name="Dorjee K."/>
            <person name="Dupes A."/>
            <person name="Elong R."/>
            <person name="Falk J."/>
            <person name="Farina A."/>
            <person name="Faro S."/>
            <person name="Ferguson D."/>
            <person name="Fisher S."/>
            <person name="Foley C.D."/>
            <person name="Franke A."/>
            <person name="Friedrich D."/>
            <person name="Gadbois L."/>
            <person name="Gearin G."/>
            <person name="Gearin C.R."/>
            <person name="Giannoukos G."/>
            <person name="Goode T."/>
            <person name="Graham J."/>
            <person name="Grandbois E."/>
            <person name="Grewal S."/>
            <person name="Gyaltsen K."/>
            <person name="Hafez N."/>
            <person name="Hagos B."/>
            <person name="Hall J."/>
            <person name="Henson C."/>
            <person name="Hollinger A."/>
            <person name="Honan T."/>
            <person name="Huard M.D."/>
            <person name="Hughes L."/>
            <person name="Hurhula B."/>
            <person name="Husby M.E."/>
            <person name="Kamat A."/>
            <person name="Kanga B."/>
            <person name="Kashin S."/>
            <person name="Khazanovich D."/>
            <person name="Kisner P."/>
            <person name="Lance K."/>
            <person name="Lara M."/>
            <person name="Lee W."/>
            <person name="Lennon N."/>
            <person name="Letendre F."/>
            <person name="LeVine R."/>
            <person name="Lipovsky A."/>
            <person name="Liu X."/>
            <person name="Liu J."/>
            <person name="Liu S."/>
            <person name="Lokyitsang T."/>
            <person name="Lokyitsang Y."/>
            <person name="Lubonja R."/>
            <person name="Lui A."/>
            <person name="MacDonald P."/>
            <person name="Magnisalis V."/>
            <person name="Maru K."/>
            <person name="Matthews C."/>
            <person name="McCusker W."/>
            <person name="McDonough S."/>
            <person name="Mehta T."/>
            <person name="Meldrim J."/>
            <person name="Meneus L."/>
            <person name="Mihai O."/>
            <person name="Mihalev A."/>
            <person name="Mihova T."/>
            <person name="Mittelman R."/>
            <person name="Mlenga V."/>
            <person name="Montmayeur A."/>
            <person name="Mulrain L."/>
            <person name="Navidi A."/>
            <person name="Naylor J."/>
            <person name="Negash T."/>
            <person name="Nguyen T."/>
            <person name="Nguyen N."/>
            <person name="Nicol R."/>
            <person name="Norbu C."/>
            <person name="Norbu N."/>
            <person name="Novod N."/>
            <person name="O'Neill B."/>
            <person name="Osman S."/>
            <person name="Markiewicz E."/>
            <person name="Oyono O.L."/>
            <person name="Patti C."/>
            <person name="Phunkhang P."/>
            <person name="Pierre F."/>
            <person name="Priest M."/>
            <person name="Raghuraman S."/>
            <person name="Rege F."/>
            <person name="Reyes R."/>
            <person name="Rise C."/>
            <person name="Rogov P."/>
            <person name="Ross K."/>
            <person name="Ryan E."/>
            <person name="Settipalli S."/>
            <person name="Shea T."/>
            <person name="Sherpa N."/>
            <person name="Shi L."/>
            <person name="Shih D."/>
            <person name="Sparrow T."/>
            <person name="Spaulding J."/>
            <person name="Stalker J."/>
            <person name="Stange-Thomann N."/>
            <person name="Stavropoulos S."/>
            <person name="Stone C."/>
            <person name="Strader C."/>
            <person name="Tesfaye S."/>
            <person name="Thomson T."/>
            <person name="Thoulutsang Y."/>
            <person name="Thoulutsang D."/>
            <person name="Topham K."/>
            <person name="Topping I."/>
            <person name="Tsamla T."/>
            <person name="Vassiliev H."/>
            <person name="Vo A."/>
            <person name="Wangchuk T."/>
            <person name="Wangdi T."/>
            <person name="Weiand M."/>
            <person name="Wilkinson J."/>
            <person name="Wilson A."/>
            <person name="Yadav S."/>
            <person name="Young G."/>
            <person name="Yu Q."/>
            <person name="Zembek L."/>
            <person name="Zhong D."/>
            <person name="Zimmer A."/>
            <person name="Zwirko Z."/>
            <person name="Jaffe D.B."/>
            <person name="Alvarez P."/>
            <person name="Brockman W."/>
            <person name="Butler J."/>
            <person name="Chin C."/>
            <person name="Gnerre S."/>
            <person name="Grabherr M."/>
            <person name="Kleber M."/>
            <person name="Mauceli E."/>
            <person name="MacCallum I."/>
        </authorList>
    </citation>
    <scope>NUCLEOTIDE SEQUENCE [LARGE SCALE GENOMIC DNA]</scope>
    <source>
        <strain evidence="2">MV2-25</strain>
    </source>
</reference>
<protein>
    <submittedName>
        <fullName evidence="2">Uncharacterized protein</fullName>
    </submittedName>
</protein>
<feature type="compositionally biased region" description="Low complexity" evidence="1">
    <location>
        <begin position="97"/>
        <end position="117"/>
    </location>
</feature>
<accession>A0A0R3P2Q0</accession>
<feature type="compositionally biased region" description="Low complexity" evidence="1">
    <location>
        <begin position="11"/>
        <end position="25"/>
    </location>
</feature>
<proteinExistence type="predicted"/>
<name>A0A0R3P2Q0_DROPS</name>
<evidence type="ECO:0000313" key="2">
    <source>
        <dbReference type="EMBL" id="KRT05539.1"/>
    </source>
</evidence>
<reference evidence="2" key="4">
    <citation type="submission" date="2015-11" db="EMBL/GenBank/DDBJ databases">
        <authorList>
            <consortium name="FlyBase"/>
        </authorList>
    </citation>
    <scope>NUCLEOTIDE SEQUENCE</scope>
    <source>
        <strain evidence="2">MV2-25</strain>
    </source>
</reference>
<feature type="compositionally biased region" description="Low complexity" evidence="1">
    <location>
        <begin position="66"/>
        <end position="76"/>
    </location>
</feature>